<dbReference type="AlphaFoldDB" id="A0AAP2S6A2"/>
<protein>
    <submittedName>
        <fullName evidence="1">Uncharacterized protein</fullName>
    </submittedName>
</protein>
<reference evidence="1" key="1">
    <citation type="submission" date="2019-11" db="EMBL/GenBank/DDBJ databases">
        <title>Epiphytic Pseudomonas syringae from cherry orchards.</title>
        <authorList>
            <person name="Hulin M.T."/>
        </authorList>
    </citation>
    <scope>NUCLEOTIDE SEQUENCE</scope>
    <source>
        <strain evidence="1">PA-2-1F</strain>
    </source>
</reference>
<dbReference type="Proteomes" id="UP000814126">
    <property type="component" value="Unassembled WGS sequence"/>
</dbReference>
<evidence type="ECO:0000313" key="1">
    <source>
        <dbReference type="EMBL" id="MCF5658302.1"/>
    </source>
</evidence>
<organism evidence="1 2">
    <name type="scientific">Pseudomonas poae</name>
    <dbReference type="NCBI Taxonomy" id="200451"/>
    <lineage>
        <taxon>Bacteria</taxon>
        <taxon>Pseudomonadati</taxon>
        <taxon>Pseudomonadota</taxon>
        <taxon>Gammaproteobacteria</taxon>
        <taxon>Pseudomonadales</taxon>
        <taxon>Pseudomonadaceae</taxon>
        <taxon>Pseudomonas</taxon>
    </lineage>
</organism>
<sequence>MSDGYHTAFALLCFALLCFALLCFALLCFALLCFALAFDLDLDLKRPLNHAGRTQA</sequence>
<proteinExistence type="predicted"/>
<name>A0AAP2S6A2_9PSED</name>
<dbReference type="RefSeq" id="WP_236327012.1">
    <property type="nucleotide sequence ID" value="NZ_CP142180.1"/>
</dbReference>
<evidence type="ECO:0000313" key="2">
    <source>
        <dbReference type="Proteomes" id="UP000814126"/>
    </source>
</evidence>
<dbReference type="EMBL" id="WJZX01000290">
    <property type="protein sequence ID" value="MCF5658302.1"/>
    <property type="molecule type" value="Genomic_DNA"/>
</dbReference>
<comment type="caution">
    <text evidence="1">The sequence shown here is derived from an EMBL/GenBank/DDBJ whole genome shotgun (WGS) entry which is preliminary data.</text>
</comment>
<gene>
    <name evidence="1" type="ORF">GIV46_25285</name>
</gene>
<accession>A0AAP2S6A2</accession>